<reference evidence="2" key="1">
    <citation type="journal article" date="2019" name="Int. J. Syst. Evol. Microbiol.">
        <title>The Global Catalogue of Microorganisms (GCM) 10K type strain sequencing project: providing services to taxonomists for standard genome sequencing and annotation.</title>
        <authorList>
            <consortium name="The Broad Institute Genomics Platform"/>
            <consortium name="The Broad Institute Genome Sequencing Center for Infectious Disease"/>
            <person name="Wu L."/>
            <person name="Ma J."/>
        </authorList>
    </citation>
    <scope>NUCLEOTIDE SEQUENCE [LARGE SCALE GENOMIC DNA]</scope>
    <source>
        <strain evidence="2">JCM 18077</strain>
    </source>
</reference>
<keyword evidence="2" id="KW-1185">Reference proteome</keyword>
<comment type="caution">
    <text evidence="1">The sequence shown here is derived from an EMBL/GenBank/DDBJ whole genome shotgun (WGS) entry which is preliminary data.</text>
</comment>
<dbReference type="Proteomes" id="UP001500822">
    <property type="component" value="Unassembled WGS sequence"/>
</dbReference>
<proteinExistence type="predicted"/>
<protein>
    <submittedName>
        <fullName evidence="1">Uncharacterized protein</fullName>
    </submittedName>
</protein>
<evidence type="ECO:0000313" key="1">
    <source>
        <dbReference type="EMBL" id="GAA4756106.1"/>
    </source>
</evidence>
<name>A0ABP8ZGU2_9ACTN</name>
<sequence length="83" mass="8699">MPAVTLTETDITPFATIEATKLAAMIEDILAMAVSVAPCIAEDNFAHDKAARAILRGAVLRWHAADSGAITQQAAGPFVPPRV</sequence>
<accession>A0ABP8ZGU2</accession>
<dbReference type="EMBL" id="BAABIE010000016">
    <property type="protein sequence ID" value="GAA4756106.1"/>
    <property type="molecule type" value="Genomic_DNA"/>
</dbReference>
<gene>
    <name evidence="1" type="ORF">GCM10023217_29960</name>
</gene>
<evidence type="ECO:0000313" key="2">
    <source>
        <dbReference type="Proteomes" id="UP001500822"/>
    </source>
</evidence>
<organism evidence="1 2">
    <name type="scientific">Gordonia alkaliphila</name>
    <dbReference type="NCBI Taxonomy" id="1053547"/>
    <lineage>
        <taxon>Bacteria</taxon>
        <taxon>Bacillati</taxon>
        <taxon>Actinomycetota</taxon>
        <taxon>Actinomycetes</taxon>
        <taxon>Mycobacteriales</taxon>
        <taxon>Gordoniaceae</taxon>
        <taxon>Gordonia</taxon>
    </lineage>
</organism>